<accession>A0A197K4X3</accession>
<protein>
    <submittedName>
        <fullName evidence="1">Uncharacterized protein</fullName>
    </submittedName>
</protein>
<proteinExistence type="predicted"/>
<dbReference type="EMBL" id="KV442024">
    <property type="protein sequence ID" value="OAQ32530.1"/>
    <property type="molecule type" value="Genomic_DNA"/>
</dbReference>
<evidence type="ECO:0000313" key="2">
    <source>
        <dbReference type="Proteomes" id="UP000078512"/>
    </source>
</evidence>
<gene>
    <name evidence="1" type="ORF">K457DRAFT_16095</name>
</gene>
<name>A0A197K4X3_9FUNG</name>
<organism evidence="1 2">
    <name type="scientific">Linnemannia elongata AG-77</name>
    <dbReference type="NCBI Taxonomy" id="1314771"/>
    <lineage>
        <taxon>Eukaryota</taxon>
        <taxon>Fungi</taxon>
        <taxon>Fungi incertae sedis</taxon>
        <taxon>Mucoromycota</taxon>
        <taxon>Mortierellomycotina</taxon>
        <taxon>Mortierellomycetes</taxon>
        <taxon>Mortierellales</taxon>
        <taxon>Mortierellaceae</taxon>
        <taxon>Linnemannia</taxon>
    </lineage>
</organism>
<reference evidence="1 2" key="1">
    <citation type="submission" date="2016-05" db="EMBL/GenBank/DDBJ databases">
        <title>Genome sequencing reveals origins of a unique bacterial endosymbiosis in the earliest lineages of terrestrial Fungi.</title>
        <authorList>
            <consortium name="DOE Joint Genome Institute"/>
            <person name="Uehling J."/>
            <person name="Gryganskyi A."/>
            <person name="Hameed K."/>
            <person name="Tschaplinski T."/>
            <person name="Misztal P."/>
            <person name="Wu S."/>
            <person name="Desiro A."/>
            <person name="Vande Pol N."/>
            <person name="Du Z.-Y."/>
            <person name="Zienkiewicz A."/>
            <person name="Zienkiewicz K."/>
            <person name="Morin E."/>
            <person name="Tisserant E."/>
            <person name="Splivallo R."/>
            <person name="Hainaut M."/>
            <person name="Henrissat B."/>
            <person name="Ohm R."/>
            <person name="Kuo A."/>
            <person name="Yan J."/>
            <person name="Lipzen A."/>
            <person name="Nolan M."/>
            <person name="Labutti K."/>
            <person name="Barry K."/>
            <person name="Goldstein A."/>
            <person name="Labbe J."/>
            <person name="Schadt C."/>
            <person name="Tuskan G."/>
            <person name="Grigoriev I."/>
            <person name="Martin F."/>
            <person name="Vilgalys R."/>
            <person name="Bonito G."/>
        </authorList>
    </citation>
    <scope>NUCLEOTIDE SEQUENCE [LARGE SCALE GENOMIC DNA]</scope>
    <source>
        <strain evidence="1 2">AG-77</strain>
    </source>
</reference>
<keyword evidence="2" id="KW-1185">Reference proteome</keyword>
<dbReference type="OrthoDB" id="2360932at2759"/>
<evidence type="ECO:0000313" key="1">
    <source>
        <dbReference type="EMBL" id="OAQ32530.1"/>
    </source>
</evidence>
<dbReference type="AlphaFoldDB" id="A0A197K4X3"/>
<sequence length="318" mass="36336">MEPAKDRTPFNITELRHRVSLFATVKDALSCALVFKTWARDYLPVIWSQVDFDSEPQFANLTTKTIIKHGKFIQIVKNAMALPMITVLVNGGVNRLKDHHIETTAFRCSIYALMRSSLGTAAPRCPSSNWSERTLSDLQPYPCSTRALKFFGRPSRAFSQSVERAILAIAIPELDIALYLGHSRCHHPQVSQQHFPCNGNNNNISKITSNYEYTTVEALTAIYLHQASLKSAVAYYREYHVDIEREEIIPVLDHFRISGHHLQLTPRSCLKPQVIDLHYHKMDMDVVEQGGWVCKNLIILPIRIKVLDTRAWTQRQDP</sequence>
<dbReference type="Proteomes" id="UP000078512">
    <property type="component" value="Unassembled WGS sequence"/>
</dbReference>